<keyword evidence="3" id="KW-1185">Reference proteome</keyword>
<reference evidence="2" key="1">
    <citation type="submission" date="2020-09" db="EMBL/GenBank/DDBJ databases">
        <title>Genome-Enabled Discovery of Anthraquinone Biosynthesis in Senna tora.</title>
        <authorList>
            <person name="Kang S.-H."/>
            <person name="Pandey R.P."/>
            <person name="Lee C.-M."/>
            <person name="Sim J.-S."/>
            <person name="Jeong J.-T."/>
            <person name="Choi B.-S."/>
            <person name="Jung M."/>
            <person name="Ginzburg D."/>
            <person name="Zhao K."/>
            <person name="Won S.Y."/>
            <person name="Oh T.-J."/>
            <person name="Yu Y."/>
            <person name="Kim N.-H."/>
            <person name="Lee O.R."/>
            <person name="Lee T.-H."/>
            <person name="Bashyal P."/>
            <person name="Kim T.-S."/>
            <person name="Lee W.-H."/>
            <person name="Kawkins C."/>
            <person name="Kim C.-K."/>
            <person name="Kim J.S."/>
            <person name="Ahn B.O."/>
            <person name="Rhee S.Y."/>
            <person name="Sohng J.K."/>
        </authorList>
    </citation>
    <scope>NUCLEOTIDE SEQUENCE</scope>
    <source>
        <tissue evidence="2">Leaf</tissue>
    </source>
</reference>
<comment type="caution">
    <text evidence="2">The sequence shown here is derived from an EMBL/GenBank/DDBJ whole genome shotgun (WGS) entry which is preliminary data.</text>
</comment>
<accession>A0A834SNC5</accession>
<proteinExistence type="predicted"/>
<evidence type="ECO:0000256" key="1">
    <source>
        <dbReference type="SAM" id="MobiDB-lite"/>
    </source>
</evidence>
<evidence type="ECO:0000313" key="3">
    <source>
        <dbReference type="Proteomes" id="UP000634136"/>
    </source>
</evidence>
<dbReference type="EMBL" id="JAAIUW010000012">
    <property type="protein sequence ID" value="KAF7805800.1"/>
    <property type="molecule type" value="Genomic_DNA"/>
</dbReference>
<protein>
    <submittedName>
        <fullName evidence="2">Uncharacterized protein</fullName>
    </submittedName>
</protein>
<sequence length="29" mass="3281">MSEARRGRSGAATLDARRRFGPNPNPYEF</sequence>
<dbReference type="AlphaFoldDB" id="A0A834SNC5"/>
<evidence type="ECO:0000313" key="2">
    <source>
        <dbReference type="EMBL" id="KAF7805800.1"/>
    </source>
</evidence>
<dbReference type="Proteomes" id="UP000634136">
    <property type="component" value="Unassembled WGS sequence"/>
</dbReference>
<feature type="region of interest" description="Disordered" evidence="1">
    <location>
        <begin position="1"/>
        <end position="29"/>
    </location>
</feature>
<name>A0A834SNC5_9FABA</name>
<organism evidence="2 3">
    <name type="scientific">Senna tora</name>
    <dbReference type="NCBI Taxonomy" id="362788"/>
    <lineage>
        <taxon>Eukaryota</taxon>
        <taxon>Viridiplantae</taxon>
        <taxon>Streptophyta</taxon>
        <taxon>Embryophyta</taxon>
        <taxon>Tracheophyta</taxon>
        <taxon>Spermatophyta</taxon>
        <taxon>Magnoliopsida</taxon>
        <taxon>eudicotyledons</taxon>
        <taxon>Gunneridae</taxon>
        <taxon>Pentapetalae</taxon>
        <taxon>rosids</taxon>
        <taxon>fabids</taxon>
        <taxon>Fabales</taxon>
        <taxon>Fabaceae</taxon>
        <taxon>Caesalpinioideae</taxon>
        <taxon>Cassia clade</taxon>
        <taxon>Senna</taxon>
    </lineage>
</organism>
<gene>
    <name evidence="2" type="ORF">G2W53_037961</name>
</gene>